<evidence type="ECO:0000313" key="6">
    <source>
        <dbReference type="EMBL" id="KAF2675507.1"/>
    </source>
</evidence>
<dbReference type="OrthoDB" id="203279at2759"/>
<keyword evidence="4" id="KW-0804">Transcription</keyword>
<evidence type="ECO:0000256" key="2">
    <source>
        <dbReference type="ARBA" id="ARBA00005942"/>
    </source>
</evidence>
<organism evidence="6 7">
    <name type="scientific">Microthyrium microscopicum</name>
    <dbReference type="NCBI Taxonomy" id="703497"/>
    <lineage>
        <taxon>Eukaryota</taxon>
        <taxon>Fungi</taxon>
        <taxon>Dikarya</taxon>
        <taxon>Ascomycota</taxon>
        <taxon>Pezizomycotina</taxon>
        <taxon>Dothideomycetes</taxon>
        <taxon>Dothideomycetes incertae sedis</taxon>
        <taxon>Microthyriales</taxon>
        <taxon>Microthyriaceae</taxon>
        <taxon>Microthyrium</taxon>
    </lineage>
</organism>
<evidence type="ECO:0000256" key="1">
    <source>
        <dbReference type="ARBA" id="ARBA00004123"/>
    </source>
</evidence>
<name>A0A6A6UVS2_9PEZI</name>
<sequence>MESGLDIPKFLDKEARSGETMRKRINVQTDALVKNFQNILDDVATKSRDERTDLVSVKDRSLQTELRVQNMIRAAEGLTMTIRQMQEMWLFGKLDTVRPQEEKEELDDILELVRKLIEHGTKLADEKGASAEGFAARLKGPEY</sequence>
<reference evidence="6" key="1">
    <citation type="journal article" date="2020" name="Stud. Mycol.">
        <title>101 Dothideomycetes genomes: a test case for predicting lifestyles and emergence of pathogens.</title>
        <authorList>
            <person name="Haridas S."/>
            <person name="Albert R."/>
            <person name="Binder M."/>
            <person name="Bloem J."/>
            <person name="Labutti K."/>
            <person name="Salamov A."/>
            <person name="Andreopoulos B."/>
            <person name="Baker S."/>
            <person name="Barry K."/>
            <person name="Bills G."/>
            <person name="Bluhm B."/>
            <person name="Cannon C."/>
            <person name="Castanera R."/>
            <person name="Culley D."/>
            <person name="Daum C."/>
            <person name="Ezra D."/>
            <person name="Gonzalez J."/>
            <person name="Henrissat B."/>
            <person name="Kuo A."/>
            <person name="Liang C."/>
            <person name="Lipzen A."/>
            <person name="Lutzoni F."/>
            <person name="Magnuson J."/>
            <person name="Mondo S."/>
            <person name="Nolan M."/>
            <person name="Ohm R."/>
            <person name="Pangilinan J."/>
            <person name="Park H.-J."/>
            <person name="Ramirez L."/>
            <person name="Alfaro M."/>
            <person name="Sun H."/>
            <person name="Tritt A."/>
            <person name="Yoshinaga Y."/>
            <person name="Zwiers L.-H."/>
            <person name="Turgeon B."/>
            <person name="Goodwin S."/>
            <person name="Spatafora J."/>
            <person name="Crous P."/>
            <person name="Grigoriev I."/>
        </authorList>
    </citation>
    <scope>NUCLEOTIDE SEQUENCE</scope>
    <source>
        <strain evidence="6">CBS 115976</strain>
    </source>
</reference>
<keyword evidence="7" id="KW-1185">Reference proteome</keyword>
<comment type="subcellular location">
    <subcellularLocation>
        <location evidence="1">Nucleus</location>
    </subcellularLocation>
</comment>
<evidence type="ECO:0000256" key="4">
    <source>
        <dbReference type="ARBA" id="ARBA00023163"/>
    </source>
</evidence>
<keyword evidence="3" id="KW-0805">Transcription regulation</keyword>
<evidence type="ECO:0000313" key="7">
    <source>
        <dbReference type="Proteomes" id="UP000799302"/>
    </source>
</evidence>
<gene>
    <name evidence="6" type="ORF">BT63DRAFT_420704</name>
</gene>
<proteinExistence type="inferred from homology"/>
<comment type="similarity">
    <text evidence="2">Belongs to the Mediator complex subunit 22 family.</text>
</comment>
<dbReference type="GO" id="GO:0006357">
    <property type="term" value="P:regulation of transcription by RNA polymerase II"/>
    <property type="evidence" value="ECO:0007669"/>
    <property type="project" value="InterPro"/>
</dbReference>
<dbReference type="InterPro" id="IPR009332">
    <property type="entry name" value="Med22"/>
</dbReference>
<dbReference type="Pfam" id="PF06179">
    <property type="entry name" value="Med22"/>
    <property type="match status" value="1"/>
</dbReference>
<evidence type="ECO:0000256" key="5">
    <source>
        <dbReference type="ARBA" id="ARBA00023242"/>
    </source>
</evidence>
<dbReference type="GO" id="GO:0016592">
    <property type="term" value="C:mediator complex"/>
    <property type="evidence" value="ECO:0007669"/>
    <property type="project" value="InterPro"/>
</dbReference>
<dbReference type="Proteomes" id="UP000799302">
    <property type="component" value="Unassembled WGS sequence"/>
</dbReference>
<protein>
    <submittedName>
        <fullName evidence="6">Uncharacterized protein</fullName>
    </submittedName>
</protein>
<evidence type="ECO:0000256" key="3">
    <source>
        <dbReference type="ARBA" id="ARBA00023015"/>
    </source>
</evidence>
<dbReference type="EMBL" id="MU004230">
    <property type="protein sequence ID" value="KAF2675507.1"/>
    <property type="molecule type" value="Genomic_DNA"/>
</dbReference>
<dbReference type="AlphaFoldDB" id="A0A6A6UVS2"/>
<accession>A0A6A6UVS2</accession>
<keyword evidence="5" id="KW-0539">Nucleus</keyword>
<dbReference type="GO" id="GO:0003712">
    <property type="term" value="F:transcription coregulator activity"/>
    <property type="evidence" value="ECO:0007669"/>
    <property type="project" value="InterPro"/>
</dbReference>